<name>X1CCX9_9ZZZZ</name>
<accession>X1CCX9</accession>
<dbReference type="Pfam" id="PF03682">
    <property type="entry name" value="UPF0158"/>
    <property type="match status" value="1"/>
</dbReference>
<evidence type="ECO:0000313" key="1">
    <source>
        <dbReference type="EMBL" id="GAH05442.1"/>
    </source>
</evidence>
<comment type="caution">
    <text evidence="1">The sequence shown here is derived from an EMBL/GenBank/DDBJ whole genome shotgun (WGS) entry which is preliminary data.</text>
</comment>
<gene>
    <name evidence="1" type="ORF">S01H4_63673</name>
</gene>
<feature type="non-terminal residue" evidence="1">
    <location>
        <position position="1"/>
    </location>
</feature>
<dbReference type="EMBL" id="BART01038367">
    <property type="protein sequence ID" value="GAH05442.1"/>
    <property type="molecule type" value="Genomic_DNA"/>
</dbReference>
<sequence length="82" mass="9876">PLPTKFDIHEYDIMEKLCLSIKDKEVSNTMYSSIKGSGAFRRFKNNIHRYNIQDDWYEYRDAAIKEIAIEWCKDNNIELRNE</sequence>
<organism evidence="1">
    <name type="scientific">marine sediment metagenome</name>
    <dbReference type="NCBI Taxonomy" id="412755"/>
    <lineage>
        <taxon>unclassified sequences</taxon>
        <taxon>metagenomes</taxon>
        <taxon>ecological metagenomes</taxon>
    </lineage>
</organism>
<dbReference type="InterPro" id="IPR005361">
    <property type="entry name" value="UPF0158"/>
</dbReference>
<dbReference type="AlphaFoldDB" id="X1CCX9"/>
<protein>
    <submittedName>
        <fullName evidence="1">Uncharacterized protein</fullName>
    </submittedName>
</protein>
<proteinExistence type="predicted"/>
<reference evidence="1" key="1">
    <citation type="journal article" date="2014" name="Front. Microbiol.">
        <title>High frequency of phylogenetically diverse reductive dehalogenase-homologous genes in deep subseafloor sedimentary metagenomes.</title>
        <authorList>
            <person name="Kawai M."/>
            <person name="Futagami T."/>
            <person name="Toyoda A."/>
            <person name="Takaki Y."/>
            <person name="Nishi S."/>
            <person name="Hori S."/>
            <person name="Arai W."/>
            <person name="Tsubouchi T."/>
            <person name="Morono Y."/>
            <person name="Uchiyama I."/>
            <person name="Ito T."/>
            <person name="Fujiyama A."/>
            <person name="Inagaki F."/>
            <person name="Takami H."/>
        </authorList>
    </citation>
    <scope>NUCLEOTIDE SEQUENCE</scope>
    <source>
        <strain evidence="1">Expedition CK06-06</strain>
    </source>
</reference>